<dbReference type="EnsemblPlants" id="PGSC0003DMT400062696">
    <property type="protein sequence ID" value="PGSC0003DMT400062696"/>
    <property type="gene ID" value="PGSC0003DMG400024397"/>
</dbReference>
<reference evidence="2" key="2">
    <citation type="submission" date="2015-06" db="UniProtKB">
        <authorList>
            <consortium name="EnsemblPlants"/>
        </authorList>
    </citation>
    <scope>IDENTIFICATION</scope>
    <source>
        <strain evidence="2">DM1-3 516 R44</strain>
    </source>
</reference>
<dbReference type="HOGENOM" id="CLU_168584_0_0_1"/>
<feature type="compositionally biased region" description="Basic and acidic residues" evidence="1">
    <location>
        <begin position="10"/>
        <end position="24"/>
    </location>
</feature>
<evidence type="ECO:0000313" key="2">
    <source>
        <dbReference type="EnsemblPlants" id="PGSC0003DMT400062696"/>
    </source>
</evidence>
<keyword evidence="3" id="KW-1185">Reference proteome</keyword>
<feature type="region of interest" description="Disordered" evidence="1">
    <location>
        <begin position="1"/>
        <end position="24"/>
    </location>
</feature>
<dbReference type="PaxDb" id="4113-PGSC0003DMT400062696"/>
<dbReference type="AlphaFoldDB" id="M1C9E9"/>
<accession>M1C9E9</accession>
<dbReference type="Proteomes" id="UP000011115">
    <property type="component" value="Unassembled WGS sequence"/>
</dbReference>
<evidence type="ECO:0000313" key="3">
    <source>
        <dbReference type="Proteomes" id="UP000011115"/>
    </source>
</evidence>
<dbReference type="InParanoid" id="M1C9E9"/>
<dbReference type="Gramene" id="PGSC0003DMT400062696">
    <property type="protein sequence ID" value="PGSC0003DMT400062696"/>
    <property type="gene ID" value="PGSC0003DMG400024397"/>
</dbReference>
<organism evidence="2 3">
    <name type="scientific">Solanum tuberosum</name>
    <name type="common">Potato</name>
    <dbReference type="NCBI Taxonomy" id="4113"/>
    <lineage>
        <taxon>Eukaryota</taxon>
        <taxon>Viridiplantae</taxon>
        <taxon>Streptophyta</taxon>
        <taxon>Embryophyta</taxon>
        <taxon>Tracheophyta</taxon>
        <taxon>Spermatophyta</taxon>
        <taxon>Magnoliopsida</taxon>
        <taxon>eudicotyledons</taxon>
        <taxon>Gunneridae</taxon>
        <taxon>Pentapetalae</taxon>
        <taxon>asterids</taxon>
        <taxon>lamiids</taxon>
        <taxon>Solanales</taxon>
        <taxon>Solanaceae</taxon>
        <taxon>Solanoideae</taxon>
        <taxon>Solaneae</taxon>
        <taxon>Solanum</taxon>
    </lineage>
</organism>
<protein>
    <submittedName>
        <fullName evidence="2">RNase H family protein</fullName>
    </submittedName>
</protein>
<reference evidence="3" key="1">
    <citation type="journal article" date="2011" name="Nature">
        <title>Genome sequence and analysis of the tuber crop potato.</title>
        <authorList>
            <consortium name="The Potato Genome Sequencing Consortium"/>
        </authorList>
    </citation>
    <scope>NUCLEOTIDE SEQUENCE [LARGE SCALE GENOMIC DNA]</scope>
    <source>
        <strain evidence="3">cv. DM1-3 516 R44</strain>
    </source>
</reference>
<sequence length="88" mass="10435">MEVMKNFTESQDKRIGSSIEKMGDRDRSDVRGQVYSILESPVFELYTTEQRIKAAMILCKDDKKMELFLRMGEHDRQTMMWMAVHDKL</sequence>
<name>M1C9E9_SOLTU</name>
<evidence type="ECO:0000256" key="1">
    <source>
        <dbReference type="SAM" id="MobiDB-lite"/>
    </source>
</evidence>
<proteinExistence type="predicted"/>